<gene>
    <name evidence="1" type="ORF">J0A69_12615</name>
</gene>
<dbReference type="Gene3D" id="3.40.50.10320">
    <property type="entry name" value="LmbE-like"/>
    <property type="match status" value="1"/>
</dbReference>
<dbReference type="RefSeq" id="WP_206586964.1">
    <property type="nucleotide sequence ID" value="NZ_JAFKCU010000003.1"/>
</dbReference>
<dbReference type="PANTHER" id="PTHR12993:SF11">
    <property type="entry name" value="N-ACETYLGLUCOSAMINYL-PHOSPHATIDYLINOSITOL DE-N-ACETYLASE"/>
    <property type="match status" value="1"/>
</dbReference>
<dbReference type="Proteomes" id="UP000664480">
    <property type="component" value="Unassembled WGS sequence"/>
</dbReference>
<protein>
    <submittedName>
        <fullName evidence="1">PIG-L family deacetylase</fullName>
    </submittedName>
</protein>
<proteinExistence type="predicted"/>
<comment type="caution">
    <text evidence="1">The sequence shown here is derived from an EMBL/GenBank/DDBJ whole genome shotgun (WGS) entry which is preliminary data.</text>
</comment>
<dbReference type="InterPro" id="IPR003737">
    <property type="entry name" value="GlcNAc_PI_deacetylase-related"/>
</dbReference>
<dbReference type="EMBL" id="JAFKCU010000003">
    <property type="protein sequence ID" value="MBN7816283.1"/>
    <property type="molecule type" value="Genomic_DNA"/>
</dbReference>
<dbReference type="PANTHER" id="PTHR12993">
    <property type="entry name" value="N-ACETYLGLUCOSAMINYL-PHOSPHATIDYLINOSITOL DE-N-ACETYLASE-RELATED"/>
    <property type="match status" value="1"/>
</dbReference>
<organism evidence="1 2">
    <name type="scientific">Algoriphagus pacificus</name>
    <dbReference type="NCBI Taxonomy" id="2811234"/>
    <lineage>
        <taxon>Bacteria</taxon>
        <taxon>Pseudomonadati</taxon>
        <taxon>Bacteroidota</taxon>
        <taxon>Cytophagia</taxon>
        <taxon>Cytophagales</taxon>
        <taxon>Cyclobacteriaceae</taxon>
        <taxon>Algoriphagus</taxon>
    </lineage>
</organism>
<accession>A0ABS3CGR2</accession>
<keyword evidence="2" id="KW-1185">Reference proteome</keyword>
<evidence type="ECO:0000313" key="2">
    <source>
        <dbReference type="Proteomes" id="UP000664480"/>
    </source>
</evidence>
<sequence length="258" mass="29017">MIKSLFLILAVALVYLNGFKGSAQEKTILAILAHPDDEFAIAEVLIKYERLGHKVYLIIATDGKYGTRATSIPEGDSLGTIRKEESICACKIMGIEPPIFLGIDRLDTKTSVRSYFNSHKQLRDLLSEKISAINPDFIITFGPDGDTHHAEHIVVGGAVTEIILQNSWVEKYPLYYIAYEQTSSGIEGVGYMDPKYINVEISYSQDEELLGLEAYKCYATQYTLAELEDDRVSKIEDTSNKSFFRKFAVIEGRKMDFD</sequence>
<dbReference type="SUPFAM" id="SSF102588">
    <property type="entry name" value="LmbE-like"/>
    <property type="match status" value="1"/>
</dbReference>
<dbReference type="InterPro" id="IPR024078">
    <property type="entry name" value="LmbE-like_dom_sf"/>
</dbReference>
<reference evidence="1 2" key="1">
    <citation type="submission" date="2021-03" db="EMBL/GenBank/DDBJ databases">
        <title>novel species isolated from a fishpond in China.</title>
        <authorList>
            <person name="Lu H."/>
            <person name="Cai Z."/>
        </authorList>
    </citation>
    <scope>NUCLEOTIDE SEQUENCE [LARGE SCALE GENOMIC DNA]</scope>
    <source>
        <strain evidence="1 2">YJ13C</strain>
    </source>
</reference>
<evidence type="ECO:0000313" key="1">
    <source>
        <dbReference type="EMBL" id="MBN7816283.1"/>
    </source>
</evidence>
<name>A0ABS3CGR2_9BACT</name>
<dbReference type="Pfam" id="PF02585">
    <property type="entry name" value="PIG-L"/>
    <property type="match status" value="1"/>
</dbReference>